<evidence type="ECO:0000313" key="1">
    <source>
        <dbReference type="EMBL" id="KAH9557258.1"/>
    </source>
</evidence>
<protein>
    <submittedName>
        <fullName evidence="1">Uncharacterized protein</fullName>
    </submittedName>
</protein>
<gene>
    <name evidence="1" type="ORF">CY35_07G076300</name>
</gene>
<name>A0ACB8HM38_9BRYO</name>
<sequence length="436" mass="48189">MRLLEGYTAHSRFKIPVAGLCGSSTCYVPLNSPQAALIRAARLIVWDEAPMAHKHVFEAVNRTLQHVMGVVDPALKDMLFGGKVVVMGGDFRQILPVVPRGTRGQIVDASLKRSVVLWHRVKVRKLHENMHVQRLLAQGGTNATADAQKQQAWADYLQRIGEGTEQVFPKVGEEVVLIPEDMCCQGDTIDSLVDEVYGDLGRFIDSKSRNEHIIQRAILTPLNEDVDSINTAIMNRFDLTTPDGPPAQHRTYYSADSVVQGEQRGVYPIEFLNSLNMSGVPPHTLTLQEGCPVILLQNMPGGLANGTRLIVVKLVQHTIDAKIATGPDKGRRVFIPRLSITPSDTERMPFILRRRQFPLQPAFAMTINKAQGQTLQTVGVYLPKLVFCHGQLYVAFSRCGSWRGVRVLVQGDNKAALNGAPAGVYNNNVVYCEVLQ</sequence>
<comment type="caution">
    <text evidence="1">The sequence shown here is derived from an EMBL/GenBank/DDBJ whole genome shotgun (WGS) entry which is preliminary data.</text>
</comment>
<reference evidence="2" key="1">
    <citation type="journal article" date="2022" name="New Phytol.">
        <title>Phylogenomic structure and speciation in an emerging model: the Sphagnum magellanicum complex (Bryophyta).</title>
        <authorList>
            <person name="Shaw A.J."/>
            <person name="Piatkowski B."/>
            <person name="Duffy A.M."/>
            <person name="Aguero B."/>
            <person name="Imwattana K."/>
            <person name="Nieto-Lugilde M."/>
            <person name="Healey A."/>
            <person name="Weston D.J."/>
            <person name="Patel M.N."/>
            <person name="Schmutz J."/>
            <person name="Grimwood J."/>
            <person name="Yavitt J.B."/>
            <person name="Hassel K."/>
            <person name="Stenoien H.K."/>
            <person name="Flatberg K.I."/>
            <person name="Bickford C.P."/>
            <person name="Hicks K.A."/>
        </authorList>
    </citation>
    <scope>NUCLEOTIDE SEQUENCE [LARGE SCALE GENOMIC DNA]</scope>
</reference>
<dbReference type="EMBL" id="CM038913">
    <property type="protein sequence ID" value="KAH9557258.1"/>
    <property type="molecule type" value="Genomic_DNA"/>
</dbReference>
<dbReference type="Proteomes" id="UP000828922">
    <property type="component" value="Linkage Group LG07"/>
</dbReference>
<organism evidence="1 2">
    <name type="scientific">Sphagnum magellanicum</name>
    <dbReference type="NCBI Taxonomy" id="128215"/>
    <lineage>
        <taxon>Eukaryota</taxon>
        <taxon>Viridiplantae</taxon>
        <taxon>Streptophyta</taxon>
        <taxon>Embryophyta</taxon>
        <taxon>Bryophyta</taxon>
        <taxon>Sphagnophytina</taxon>
        <taxon>Sphagnopsida</taxon>
        <taxon>Sphagnales</taxon>
        <taxon>Sphagnaceae</taxon>
        <taxon>Sphagnum</taxon>
    </lineage>
</organism>
<proteinExistence type="predicted"/>
<evidence type="ECO:0000313" key="2">
    <source>
        <dbReference type="Proteomes" id="UP000828922"/>
    </source>
</evidence>
<accession>A0ACB8HM38</accession>
<keyword evidence="2" id="KW-1185">Reference proteome</keyword>